<protein>
    <recommendedName>
        <fullName evidence="4">AtpZ/AtpI family protein</fullName>
    </recommendedName>
</protein>
<proteinExistence type="predicted"/>
<evidence type="ECO:0000256" key="1">
    <source>
        <dbReference type="SAM" id="Phobius"/>
    </source>
</evidence>
<feature type="transmembrane region" description="Helical" evidence="1">
    <location>
        <begin position="12"/>
        <end position="31"/>
    </location>
</feature>
<dbReference type="AlphaFoldDB" id="A0A916JPU0"/>
<dbReference type="InterPro" id="IPR032820">
    <property type="entry name" value="ATPase_put"/>
</dbReference>
<keyword evidence="1" id="KW-0472">Membrane</keyword>
<organism evidence="2 3">
    <name type="scientific">Parvicella tangerina</name>
    <dbReference type="NCBI Taxonomy" id="2829795"/>
    <lineage>
        <taxon>Bacteria</taxon>
        <taxon>Pseudomonadati</taxon>
        <taxon>Bacteroidota</taxon>
        <taxon>Flavobacteriia</taxon>
        <taxon>Flavobacteriales</taxon>
        <taxon>Parvicellaceae</taxon>
        <taxon>Parvicella</taxon>
    </lineage>
</organism>
<keyword evidence="1" id="KW-1133">Transmembrane helix</keyword>
<dbReference type="EMBL" id="OU015584">
    <property type="protein sequence ID" value="CAG5085562.1"/>
    <property type="molecule type" value="Genomic_DNA"/>
</dbReference>
<sequence>MSDERGFKDYVKYSTFAIQMGVTVFLGAYLGKYLDGQFPADKKWFTMILTILSVALALFNLLRQLKKDEEKRKSNEN</sequence>
<reference evidence="2" key="1">
    <citation type="submission" date="2021-04" db="EMBL/GenBank/DDBJ databases">
        <authorList>
            <person name="Rodrigo-Torres L."/>
            <person name="Arahal R. D."/>
            <person name="Lucena T."/>
        </authorList>
    </citation>
    <scope>NUCLEOTIDE SEQUENCE</scope>
    <source>
        <strain evidence="2">AS29M-1</strain>
    </source>
</reference>
<accession>A0A916JPU0</accession>
<name>A0A916JPU0_9FLAO</name>
<dbReference type="Pfam" id="PF09527">
    <property type="entry name" value="ATPase_gene1"/>
    <property type="match status" value="1"/>
</dbReference>
<evidence type="ECO:0000313" key="2">
    <source>
        <dbReference type="EMBL" id="CAG5085562.1"/>
    </source>
</evidence>
<dbReference type="KEGG" id="ptan:CRYO30217_02797"/>
<keyword evidence="1" id="KW-0812">Transmembrane</keyword>
<keyword evidence="3" id="KW-1185">Reference proteome</keyword>
<evidence type="ECO:0008006" key="4">
    <source>
        <dbReference type="Google" id="ProtNLM"/>
    </source>
</evidence>
<feature type="transmembrane region" description="Helical" evidence="1">
    <location>
        <begin position="43"/>
        <end position="62"/>
    </location>
</feature>
<dbReference type="RefSeq" id="WP_258542999.1">
    <property type="nucleotide sequence ID" value="NZ_OU015584.1"/>
</dbReference>
<dbReference type="Proteomes" id="UP000683507">
    <property type="component" value="Chromosome"/>
</dbReference>
<evidence type="ECO:0000313" key="3">
    <source>
        <dbReference type="Proteomes" id="UP000683507"/>
    </source>
</evidence>
<gene>
    <name evidence="2" type="ORF">CRYO30217_02797</name>
</gene>